<gene>
    <name evidence="1" type="ORF">D0Y96_04280</name>
</gene>
<dbReference type="RefSeq" id="WP_117298134.1">
    <property type="nucleotide sequence ID" value="NZ_QVQT02000002.1"/>
</dbReference>
<sequence>MVLSPRSLSYSRYALESLFRNSAEPLHLHLVTDSPSDKALLEEELTLRQQTCGHAWSIYDETELKDAEAAIFGRFPHLRQFRRGHPCWRKITDPLLLSSPGEEMVLLDPDLYFPNHFRFEPTPEHGLLLMWQKPNCLFPPETVRAAMTAGIPLAHHVDIGVAHWRATADLEWLDWLVEKLNFSRFPQIMHIEAIVWSALAIHIGGGYLDPRRWHCWYRSQYSRLLSRFGVNGVRSLRNEPFTSIKCFHAGGRAKSWLADAKAAGILDGNSSLTEPGSILPFVELTPRAYRRQQNIKHLLARLGYYAVFQSI</sequence>
<dbReference type="Proteomes" id="UP000264702">
    <property type="component" value="Unassembled WGS sequence"/>
</dbReference>
<organism evidence="1 2">
    <name type="scientific">Paracidobacterium acidisoli</name>
    <dbReference type="NCBI Taxonomy" id="2303751"/>
    <lineage>
        <taxon>Bacteria</taxon>
        <taxon>Pseudomonadati</taxon>
        <taxon>Acidobacteriota</taxon>
        <taxon>Terriglobia</taxon>
        <taxon>Terriglobales</taxon>
        <taxon>Acidobacteriaceae</taxon>
        <taxon>Paracidobacterium</taxon>
    </lineage>
</organism>
<keyword evidence="2" id="KW-1185">Reference proteome</keyword>
<dbReference type="AlphaFoldDB" id="A0A372IR52"/>
<dbReference type="EMBL" id="QVQT01000002">
    <property type="protein sequence ID" value="RFU17386.1"/>
    <property type="molecule type" value="Genomic_DNA"/>
</dbReference>
<reference evidence="1 2" key="1">
    <citation type="submission" date="2018-08" db="EMBL/GenBank/DDBJ databases">
        <title>Acidipila sp. 4G-K13, an acidobacterium isolated from forest soil.</title>
        <authorList>
            <person name="Gao Z.-H."/>
            <person name="Qiu L.-H."/>
        </authorList>
    </citation>
    <scope>NUCLEOTIDE SEQUENCE [LARGE SCALE GENOMIC DNA]</scope>
    <source>
        <strain evidence="1 2">4G-K13</strain>
    </source>
</reference>
<proteinExistence type="predicted"/>
<evidence type="ECO:0000313" key="1">
    <source>
        <dbReference type="EMBL" id="RFU17386.1"/>
    </source>
</evidence>
<dbReference type="OrthoDB" id="111634at2"/>
<protein>
    <submittedName>
        <fullName evidence="1">Uncharacterized protein</fullName>
    </submittedName>
</protein>
<name>A0A372IR52_9BACT</name>
<accession>A0A372IR52</accession>
<comment type="caution">
    <text evidence="1">The sequence shown here is derived from an EMBL/GenBank/DDBJ whole genome shotgun (WGS) entry which is preliminary data.</text>
</comment>
<evidence type="ECO:0000313" key="2">
    <source>
        <dbReference type="Proteomes" id="UP000264702"/>
    </source>
</evidence>